<dbReference type="VEuPathDB" id="FungiDB:BTJ68_00740"/>
<accession>A0A3M7E4M8</accession>
<sequence length="251" mass="28282">MSHGLLRKDQFRILNLHPGKKSDPLYGTLKVVSLAEKPVYTAISYVWGKDEDPEGFILDDVRKPTKSSLQAALRGLRSPDTVIAVWADGICINQGDKAEKGQQVALMGEIYSNAREVLVWLGEATPGDDLAFTTIEYLVDMCPQPPTTWDWILQFRQQAQCVREALENDFHVVKNALLLSRRPASKHANPEDFPPTVQDALKALASVCTKQWFYRLWVLQEAALARKCRGPRIPGLTTQFPSRQPDDFLNH</sequence>
<gene>
    <name evidence="2" type="ORF">D0864_10672</name>
</gene>
<reference evidence="2 3" key="1">
    <citation type="journal article" date="2018" name="BMC Genomics">
        <title>Genomic evidence for intraspecific hybridization in a clonal and extremely halotolerant yeast.</title>
        <authorList>
            <person name="Gostincar C."/>
            <person name="Stajich J.E."/>
            <person name="Zupancic J."/>
            <person name="Zalar P."/>
            <person name="Gunde-Cimerman N."/>
        </authorList>
    </citation>
    <scope>NUCLEOTIDE SEQUENCE [LARGE SCALE GENOMIC DNA]</scope>
    <source>
        <strain evidence="2 3">EXF-10513</strain>
    </source>
</reference>
<protein>
    <recommendedName>
        <fullName evidence="1">Heterokaryon incompatibility domain-containing protein</fullName>
    </recommendedName>
</protein>
<evidence type="ECO:0000259" key="1">
    <source>
        <dbReference type="Pfam" id="PF06985"/>
    </source>
</evidence>
<dbReference type="AlphaFoldDB" id="A0A3M7E4M8"/>
<comment type="caution">
    <text evidence="2">The sequence shown here is derived from an EMBL/GenBank/DDBJ whole genome shotgun (WGS) entry which is preliminary data.</text>
</comment>
<dbReference type="InterPro" id="IPR052895">
    <property type="entry name" value="HetReg/Transcr_Mod"/>
</dbReference>
<evidence type="ECO:0000313" key="3">
    <source>
        <dbReference type="Proteomes" id="UP000269539"/>
    </source>
</evidence>
<name>A0A3M7E4M8_HORWE</name>
<evidence type="ECO:0000313" key="2">
    <source>
        <dbReference type="EMBL" id="RMY71330.1"/>
    </source>
</evidence>
<proteinExistence type="predicted"/>
<feature type="domain" description="Heterokaryon incompatibility" evidence="1">
    <location>
        <begin position="40"/>
        <end position="221"/>
    </location>
</feature>
<dbReference type="PANTHER" id="PTHR24148:SF64">
    <property type="entry name" value="HETEROKARYON INCOMPATIBILITY DOMAIN-CONTAINING PROTEIN"/>
    <property type="match status" value="1"/>
</dbReference>
<dbReference type="Pfam" id="PF06985">
    <property type="entry name" value="HET"/>
    <property type="match status" value="1"/>
</dbReference>
<dbReference type="PANTHER" id="PTHR24148">
    <property type="entry name" value="ANKYRIN REPEAT DOMAIN-CONTAINING PROTEIN 39 HOMOLOG-RELATED"/>
    <property type="match status" value="1"/>
</dbReference>
<dbReference type="InterPro" id="IPR010730">
    <property type="entry name" value="HET"/>
</dbReference>
<dbReference type="EMBL" id="QWIO01001465">
    <property type="protein sequence ID" value="RMY71330.1"/>
    <property type="molecule type" value="Genomic_DNA"/>
</dbReference>
<dbReference type="Proteomes" id="UP000269539">
    <property type="component" value="Unassembled WGS sequence"/>
</dbReference>
<organism evidence="2 3">
    <name type="scientific">Hortaea werneckii</name>
    <name type="common">Black yeast</name>
    <name type="synonym">Cladosporium werneckii</name>
    <dbReference type="NCBI Taxonomy" id="91943"/>
    <lineage>
        <taxon>Eukaryota</taxon>
        <taxon>Fungi</taxon>
        <taxon>Dikarya</taxon>
        <taxon>Ascomycota</taxon>
        <taxon>Pezizomycotina</taxon>
        <taxon>Dothideomycetes</taxon>
        <taxon>Dothideomycetidae</taxon>
        <taxon>Mycosphaerellales</taxon>
        <taxon>Teratosphaeriaceae</taxon>
        <taxon>Hortaea</taxon>
    </lineage>
</organism>